<comment type="subcellular location">
    <subcellularLocation>
        <location evidence="3">Cytoplasm</location>
    </subcellularLocation>
    <subcellularLocation>
        <location evidence="14">Endoplasmic reticulum membrane</location>
        <topology evidence="14">Multi-pass membrane protein</topology>
    </subcellularLocation>
    <subcellularLocation>
        <location evidence="2">Membrane</location>
        <topology evidence="2">Multi-pass membrane protein</topology>
    </subcellularLocation>
</comment>
<dbReference type="GO" id="GO:0005525">
    <property type="term" value="F:GTP binding"/>
    <property type="evidence" value="ECO:0007669"/>
    <property type="project" value="UniProtKB-KW"/>
</dbReference>
<comment type="caution">
    <text evidence="16">The sequence shown here is derived from an EMBL/GenBank/DDBJ whole genome shotgun (WGS) entry which is preliminary data.</text>
</comment>
<evidence type="ECO:0000313" key="16">
    <source>
        <dbReference type="EMBL" id="OAF69801.1"/>
    </source>
</evidence>
<evidence type="ECO:0000256" key="6">
    <source>
        <dbReference type="ARBA" id="ARBA00022741"/>
    </source>
</evidence>
<keyword evidence="14" id="KW-0256">Endoplasmic reticulum</keyword>
<keyword evidence="14" id="KW-0489">Methyltransferase</keyword>
<dbReference type="AlphaFoldDB" id="A0A177B8A6"/>
<dbReference type="InterPro" id="IPR024096">
    <property type="entry name" value="NO_sig/Golgi_transp_ligand-bd"/>
</dbReference>
<dbReference type="InterPro" id="IPR001054">
    <property type="entry name" value="A/G_cyclase"/>
</dbReference>
<keyword evidence="17" id="KW-1185">Reference proteome</keyword>
<dbReference type="Gene3D" id="3.90.1520.10">
    <property type="entry name" value="H-NOX domain"/>
    <property type="match status" value="1"/>
</dbReference>
<keyword evidence="10" id="KW-0456">Lyase</keyword>
<dbReference type="SUPFAM" id="SSF55073">
    <property type="entry name" value="Nucleotide cyclase"/>
    <property type="match status" value="1"/>
</dbReference>
<dbReference type="InterPro" id="IPR025770">
    <property type="entry name" value="PPMT_MeTrfase"/>
</dbReference>
<keyword evidence="11" id="KW-0141">cGMP biosynthesis</keyword>
<sequence length="924" mass="107752">MHGLLLNSIIIAIKKQYGGDIDLCNLEHGISTTDRYNDIQIIDFIKKTSKNANQEFDVLMLECGKYFIKHLLENGYHTYLMNIGRTFVDFLNSIDTIHNVTNHSNRKVFKPEFILEKKNDNIYYFHYFAKSKLYQQYCIGVLLSVAKSIYNLEPKIKKIDTIEDNIVHIIYEIQLGASDAILSDIVIDNKIPLRILVNYYKYNFLINRDLIIQSASSGLNHIRDDLELSEFNEVIELDYPKNDITDFETLKCCRYLNISINYIESVSECSRSIQPSNAYTSVSHMPNIDTIKFQACCIALNQNLMIIICSPIIDSIAKMKLHLFFFSDLSVQDGSRYFFLNVKNIIKQEISLSLASCHFEKISKMTEEMKNVYEMIGHSIPFSYSNAIENRNCINRKEMKIANVTLLCTKIHDFQKIVSTSPPETIVNIINYEFDRIRKIIKNYEILKVQTNFEKNLYISGLENKSEHSDITCDFCLDNRRRYEDDVSSLLDNQYVKITRIIHSGPVITGIVGMKYQKFYVCGTTVDNIIKLADSIHVDNIQITKMAYDSLNQKNSFVFLEPEIKSGFGLRQLVSHTDIGKGVCRERVSRRINIYFHLNTNQNKRKLDSFILTHNNQYKYMGNVEHYTTLKSIKCDENHKGEQIIKWFNNFEDYQEIANRRRHSYDAIINTPIKNALTTPSFSLEQVDLLFDSIKRRHSAYSFYNKKVDRRHFKNQKNLSVQKPIVRKLRKYSNSDLSTFQNVYESIPIFNISDPIETDRLIIKDGINSFNHQNQLEIPKEPIINENKEYNFLNYISFFGVILVMIGESVRKASIITAGDSFSLVIETGHRDSHKLITHGIYSISRHPSYLGWFIWSIGMQIILINPITLVVVYITCRNFFKERIVYEENLLLQKFGHLYYNYRKNTPILLPFSIDIPLFSQVN</sequence>
<dbReference type="InterPro" id="IPR011644">
    <property type="entry name" value="Heme_NO-bd"/>
</dbReference>
<dbReference type="PROSITE" id="PS50125">
    <property type="entry name" value="GUANYLATE_CYCLASE_2"/>
    <property type="match status" value="1"/>
</dbReference>
<dbReference type="PROSITE" id="PS51564">
    <property type="entry name" value="SAM_ICMT"/>
    <property type="match status" value="1"/>
</dbReference>
<protein>
    <recommendedName>
        <fullName evidence="13 14">Protein-S-isoprenylcysteine O-methyltransferase</fullName>
        <ecNumber evidence="14">2.1.1.100</ecNumber>
    </recommendedName>
</protein>
<accession>A0A177B8A6</accession>
<evidence type="ECO:0000256" key="7">
    <source>
        <dbReference type="ARBA" id="ARBA00022989"/>
    </source>
</evidence>
<dbReference type="InterPro" id="IPR011645">
    <property type="entry name" value="HNOB_dom_associated"/>
</dbReference>
<dbReference type="Proteomes" id="UP000078046">
    <property type="component" value="Unassembled WGS sequence"/>
</dbReference>
<keyword evidence="5 14" id="KW-0812">Transmembrane</keyword>
<evidence type="ECO:0000256" key="11">
    <source>
        <dbReference type="ARBA" id="ARBA00023293"/>
    </source>
</evidence>
<reference evidence="16 17" key="1">
    <citation type="submission" date="2016-04" db="EMBL/GenBank/DDBJ databases">
        <title>The genome of Intoshia linei affirms orthonectids as highly simplified spiralians.</title>
        <authorList>
            <person name="Mikhailov K.V."/>
            <person name="Slusarev G.S."/>
            <person name="Nikitin M.A."/>
            <person name="Logacheva M.D."/>
            <person name="Penin A."/>
            <person name="Aleoshin V."/>
            <person name="Panchin Y.V."/>
        </authorList>
    </citation>
    <scope>NUCLEOTIDE SEQUENCE [LARGE SCALE GENOMIC DNA]</scope>
    <source>
        <strain evidence="16">Intl2013</strain>
        <tissue evidence="16">Whole animal</tissue>
    </source>
</reference>
<gene>
    <name evidence="16" type="ORF">A3Q56_02460</name>
</gene>
<dbReference type="InterPro" id="IPR029787">
    <property type="entry name" value="Nucleotide_cyclase"/>
</dbReference>
<evidence type="ECO:0000256" key="2">
    <source>
        <dbReference type="ARBA" id="ARBA00004141"/>
    </source>
</evidence>
<evidence type="ECO:0000256" key="3">
    <source>
        <dbReference type="ARBA" id="ARBA00004496"/>
    </source>
</evidence>
<keyword evidence="8" id="KW-0342">GTP-binding</keyword>
<name>A0A177B8A6_9BILA</name>
<dbReference type="Pfam" id="PF04140">
    <property type="entry name" value="ICMT"/>
    <property type="match status" value="1"/>
</dbReference>
<evidence type="ECO:0000256" key="4">
    <source>
        <dbReference type="ARBA" id="ARBA00022490"/>
    </source>
</evidence>
<dbReference type="GO" id="GO:0032259">
    <property type="term" value="P:methylation"/>
    <property type="evidence" value="ECO:0007669"/>
    <property type="project" value="UniProtKB-KW"/>
</dbReference>
<dbReference type="Gene3D" id="1.20.120.1630">
    <property type="match status" value="1"/>
</dbReference>
<evidence type="ECO:0000256" key="12">
    <source>
        <dbReference type="ARBA" id="ARBA00023572"/>
    </source>
</evidence>
<proteinExistence type="inferred from homology"/>
<dbReference type="GO" id="GO:0020037">
    <property type="term" value="F:heme binding"/>
    <property type="evidence" value="ECO:0007669"/>
    <property type="project" value="InterPro"/>
</dbReference>
<organism evidence="16 17">
    <name type="scientific">Intoshia linei</name>
    <dbReference type="NCBI Taxonomy" id="1819745"/>
    <lineage>
        <taxon>Eukaryota</taxon>
        <taxon>Metazoa</taxon>
        <taxon>Spiralia</taxon>
        <taxon>Lophotrochozoa</taxon>
        <taxon>Mesozoa</taxon>
        <taxon>Orthonectida</taxon>
        <taxon>Rhopaluridae</taxon>
        <taxon>Intoshia</taxon>
    </lineage>
</organism>
<dbReference type="GO" id="GO:0005789">
    <property type="term" value="C:endoplasmic reticulum membrane"/>
    <property type="evidence" value="ECO:0007669"/>
    <property type="project" value="UniProtKB-SubCell"/>
</dbReference>
<dbReference type="Pfam" id="PF07700">
    <property type="entry name" value="HNOB"/>
    <property type="match status" value="1"/>
</dbReference>
<evidence type="ECO:0000256" key="13">
    <source>
        <dbReference type="ARBA" id="ARBA00023656"/>
    </source>
</evidence>
<dbReference type="Pfam" id="PF00211">
    <property type="entry name" value="Guanylate_cyc"/>
    <property type="match status" value="1"/>
</dbReference>
<dbReference type="EMBL" id="LWCA01000228">
    <property type="protein sequence ID" value="OAF69801.1"/>
    <property type="molecule type" value="Genomic_DNA"/>
</dbReference>
<comment type="catalytic activity">
    <reaction evidence="1 14">
        <text>[protein]-C-terminal S-[(2E,6E)-farnesyl]-L-cysteine + S-adenosyl-L-methionine = [protein]-C-terminal S-[(2E,6E)-farnesyl]-L-cysteine methyl ester + S-adenosyl-L-homocysteine</text>
        <dbReference type="Rhea" id="RHEA:21672"/>
        <dbReference type="Rhea" id="RHEA-COMP:12125"/>
        <dbReference type="Rhea" id="RHEA-COMP:12126"/>
        <dbReference type="ChEBI" id="CHEBI:57856"/>
        <dbReference type="ChEBI" id="CHEBI:59789"/>
        <dbReference type="ChEBI" id="CHEBI:90510"/>
        <dbReference type="ChEBI" id="CHEBI:90511"/>
        <dbReference type="EC" id="2.1.1.100"/>
    </reaction>
</comment>
<comment type="caution">
    <text evidence="14">Lacks conserved residue(s) required for the propagation of feature annotation.</text>
</comment>
<keyword evidence="14" id="KW-0949">S-adenosyl-L-methionine</keyword>
<evidence type="ECO:0000313" key="17">
    <source>
        <dbReference type="Proteomes" id="UP000078046"/>
    </source>
</evidence>
<evidence type="ECO:0000256" key="5">
    <source>
        <dbReference type="ARBA" id="ARBA00022692"/>
    </source>
</evidence>
<dbReference type="SUPFAM" id="SSF111126">
    <property type="entry name" value="Ligand-binding domain in the NO signalling and Golgi transport"/>
    <property type="match status" value="1"/>
</dbReference>
<dbReference type="PANTHER" id="PTHR45655:SF13">
    <property type="entry name" value="SOLUBLE GUANYLATE CYCLASE GCY-32-RELATED"/>
    <property type="match status" value="1"/>
</dbReference>
<comment type="function">
    <text evidence="12">Catalyzes the post-translational methylation of isoprenylated C-terminal cysteine residues.</text>
</comment>
<dbReference type="GO" id="GO:0004383">
    <property type="term" value="F:guanylate cyclase activity"/>
    <property type="evidence" value="ECO:0007669"/>
    <property type="project" value="InterPro"/>
</dbReference>
<keyword evidence="7 14" id="KW-1133">Transmembrane helix</keyword>
<dbReference type="GO" id="GO:0004671">
    <property type="term" value="F:protein C-terminal S-isoprenylcysteine carboxyl O-methyltransferase activity"/>
    <property type="evidence" value="ECO:0007669"/>
    <property type="project" value="UniProtKB-EC"/>
</dbReference>
<evidence type="ECO:0000256" key="8">
    <source>
        <dbReference type="ARBA" id="ARBA00023134"/>
    </source>
</evidence>
<dbReference type="GO" id="GO:0008074">
    <property type="term" value="C:guanylate cyclase complex, soluble"/>
    <property type="evidence" value="ECO:0007669"/>
    <property type="project" value="TreeGrafter"/>
</dbReference>
<evidence type="ECO:0000259" key="15">
    <source>
        <dbReference type="PROSITE" id="PS50125"/>
    </source>
</evidence>
<dbReference type="OrthoDB" id="422086at2759"/>
<keyword evidence="9 14" id="KW-0472">Membrane</keyword>
<evidence type="ECO:0000256" key="14">
    <source>
        <dbReference type="RuleBase" id="RU362022"/>
    </source>
</evidence>
<dbReference type="InterPro" id="IPR038158">
    <property type="entry name" value="H-NOX_domain_sf"/>
</dbReference>
<dbReference type="PANTHER" id="PTHR45655">
    <property type="entry name" value="GUANYLATE CYCLASE SOLUBLE SUBUNIT BETA-2"/>
    <property type="match status" value="1"/>
</dbReference>
<keyword evidence="14" id="KW-0808">Transferase</keyword>
<evidence type="ECO:0000256" key="1">
    <source>
        <dbReference type="ARBA" id="ARBA00001450"/>
    </source>
</evidence>
<dbReference type="InterPro" id="IPR007269">
    <property type="entry name" value="ICMT_MeTrfase"/>
</dbReference>
<feature type="transmembrane region" description="Helical" evidence="14">
    <location>
        <begin position="853"/>
        <end position="875"/>
    </location>
</feature>
<dbReference type="Gene3D" id="3.30.70.1230">
    <property type="entry name" value="Nucleotide cyclase"/>
    <property type="match status" value="1"/>
</dbReference>
<dbReference type="Pfam" id="PF07701">
    <property type="entry name" value="HNOBA"/>
    <property type="match status" value="1"/>
</dbReference>
<keyword evidence="6" id="KW-0547">Nucleotide-binding</keyword>
<feature type="domain" description="Guanylate cyclase" evidence="15">
    <location>
        <begin position="405"/>
        <end position="533"/>
    </location>
</feature>
<dbReference type="GO" id="GO:0070482">
    <property type="term" value="P:response to oxygen levels"/>
    <property type="evidence" value="ECO:0007669"/>
    <property type="project" value="TreeGrafter"/>
</dbReference>
<evidence type="ECO:0000256" key="9">
    <source>
        <dbReference type="ARBA" id="ARBA00023136"/>
    </source>
</evidence>
<dbReference type="GO" id="GO:0019934">
    <property type="term" value="P:cGMP-mediated signaling"/>
    <property type="evidence" value="ECO:0007669"/>
    <property type="project" value="TreeGrafter"/>
</dbReference>
<dbReference type="EC" id="2.1.1.100" evidence="14"/>
<evidence type="ECO:0000256" key="10">
    <source>
        <dbReference type="ARBA" id="ARBA00023239"/>
    </source>
</evidence>
<keyword evidence="4" id="KW-0963">Cytoplasm</keyword>
<comment type="similarity">
    <text evidence="14">Belongs to the class VI-like SAM-binding methyltransferase superfamily. Isoprenylcysteine carboxyl methyltransferase family.</text>
</comment>